<dbReference type="Proteomes" id="UP000616885">
    <property type="component" value="Unassembled WGS sequence"/>
</dbReference>
<feature type="compositionally biased region" description="Basic and acidic residues" evidence="1">
    <location>
        <begin position="354"/>
        <end position="370"/>
    </location>
</feature>
<evidence type="ECO:0000313" key="3">
    <source>
        <dbReference type="Proteomes" id="UP000616885"/>
    </source>
</evidence>
<dbReference type="AlphaFoldDB" id="A0A8H7NL64"/>
<protein>
    <submittedName>
        <fullName evidence="2">Uncharacterized protein</fullName>
    </submittedName>
</protein>
<feature type="compositionally biased region" description="Basic and acidic residues" evidence="1">
    <location>
        <begin position="333"/>
        <end position="344"/>
    </location>
</feature>
<sequence>MEQLQTELEQLIKQSFHFEPISTQRHDQWYKRVYQSSWKDGVCPLILTPKDSREEWTAQVHQFAVKFAKAVHGAINNGSKMRQDALQAEEISTDNKLFQDAVLDEFQTTFTPCSAKENTLTPAMQRLAFWTEPHDNFQPLADAVRALLACEQIGPLLSMARRRREIPLKDLAPKNAKLWTQRRFKTDNTGWELGLGEAVEFLFFVEILKCFPDTLGKEEECDRWVPYTYAEETSPMRCYLRNRNGTHSKIKSNTDREVQRCFRIVCMHQMLRDACGLTALNLEEYVINTFLSFLGFEAWNRGREGEGYLGTDLNKMKDEKWLWQNMDNDAKQAVEKQRELDAHDSSSAVPKSPRPRDPLRLREPKAKPVEEPSEEDLTELNRLAALEAEEAVYGRKRSTKYHRNQ</sequence>
<proteinExistence type="predicted"/>
<reference evidence="2" key="1">
    <citation type="submission" date="2020-10" db="EMBL/GenBank/DDBJ databases">
        <title>High-Quality Genome Resource of Clonostachys rosea strain S41 by Oxford Nanopore Long-Read Sequencing.</title>
        <authorList>
            <person name="Wang H."/>
        </authorList>
    </citation>
    <scope>NUCLEOTIDE SEQUENCE</scope>
    <source>
        <strain evidence="2">S41</strain>
    </source>
</reference>
<gene>
    <name evidence="2" type="ORF">IM811_008662</name>
</gene>
<dbReference type="EMBL" id="JADCTT010000002">
    <property type="protein sequence ID" value="KAF9757718.1"/>
    <property type="molecule type" value="Genomic_DNA"/>
</dbReference>
<accession>A0A8H7NL64</accession>
<name>A0A8H7NL64_BIOOC</name>
<organism evidence="2 3">
    <name type="scientific">Bionectria ochroleuca</name>
    <name type="common">Gliocladium roseum</name>
    <dbReference type="NCBI Taxonomy" id="29856"/>
    <lineage>
        <taxon>Eukaryota</taxon>
        <taxon>Fungi</taxon>
        <taxon>Dikarya</taxon>
        <taxon>Ascomycota</taxon>
        <taxon>Pezizomycotina</taxon>
        <taxon>Sordariomycetes</taxon>
        <taxon>Hypocreomycetidae</taxon>
        <taxon>Hypocreales</taxon>
        <taxon>Bionectriaceae</taxon>
        <taxon>Clonostachys</taxon>
    </lineage>
</organism>
<feature type="region of interest" description="Disordered" evidence="1">
    <location>
        <begin position="333"/>
        <end position="380"/>
    </location>
</feature>
<comment type="caution">
    <text evidence="2">The sequence shown here is derived from an EMBL/GenBank/DDBJ whole genome shotgun (WGS) entry which is preliminary data.</text>
</comment>
<evidence type="ECO:0000256" key="1">
    <source>
        <dbReference type="SAM" id="MobiDB-lite"/>
    </source>
</evidence>
<evidence type="ECO:0000313" key="2">
    <source>
        <dbReference type="EMBL" id="KAF9757718.1"/>
    </source>
</evidence>